<proteinExistence type="predicted"/>
<name>A0A1L6MWB1_9BACT</name>
<protein>
    <submittedName>
        <fullName evidence="1">Uncharacterized protein</fullName>
    </submittedName>
</protein>
<dbReference type="Proteomes" id="UP000185544">
    <property type="component" value="Chromosome"/>
</dbReference>
<keyword evidence="2" id="KW-1185">Reference proteome</keyword>
<reference evidence="1 2" key="1">
    <citation type="submission" date="2016-08" db="EMBL/GenBank/DDBJ databases">
        <title>Identification and validation of antigenic proteins from Pajaroellobacter abortibovis using de-novo genome sequence assembly and reverse vaccinology.</title>
        <authorList>
            <person name="Welly B.T."/>
            <person name="Miller M.R."/>
            <person name="Stott J.L."/>
            <person name="Blanchard M.T."/>
            <person name="Islas-Trejo A.D."/>
            <person name="O'Rourke S.M."/>
            <person name="Young A.E."/>
            <person name="Medrano J.F."/>
            <person name="Van Eenennaam A.L."/>
        </authorList>
    </citation>
    <scope>NUCLEOTIDE SEQUENCE [LARGE SCALE GENOMIC DNA]</scope>
    <source>
        <strain evidence="1 2">BTF92-0548A/99-0131</strain>
    </source>
</reference>
<organism evidence="1 2">
    <name type="scientific">Pajaroellobacter abortibovis</name>
    <dbReference type="NCBI Taxonomy" id="1882918"/>
    <lineage>
        <taxon>Bacteria</taxon>
        <taxon>Pseudomonadati</taxon>
        <taxon>Myxococcota</taxon>
        <taxon>Polyangia</taxon>
        <taxon>Polyangiales</taxon>
        <taxon>Polyangiaceae</taxon>
    </lineage>
</organism>
<dbReference type="AlphaFoldDB" id="A0A1L6MWB1"/>
<evidence type="ECO:0000313" key="2">
    <source>
        <dbReference type="Proteomes" id="UP000185544"/>
    </source>
</evidence>
<dbReference type="KEGG" id="pabo:BCY86_02790"/>
<evidence type="ECO:0000313" key="1">
    <source>
        <dbReference type="EMBL" id="APR99717.1"/>
    </source>
</evidence>
<dbReference type="EMBL" id="CP016908">
    <property type="protein sequence ID" value="APR99717.1"/>
    <property type="molecule type" value="Genomic_DNA"/>
</dbReference>
<accession>A0A1L6MWB1</accession>
<sequence length="63" mass="7008">MNIGGVNDWFVSCLGEEAGLDLEKVVYGREETSPLILLVHQPKVIHEASKKKVDVQLFGYIHG</sequence>
<gene>
    <name evidence="1" type="ORF">BCY86_02790</name>
</gene>